<dbReference type="InterPro" id="IPR035490">
    <property type="entry name" value="GlmS/FrlB_SIS"/>
</dbReference>
<proteinExistence type="predicted"/>
<dbReference type="EMBL" id="DF820466">
    <property type="protein sequence ID" value="GAK58050.1"/>
    <property type="molecule type" value="Genomic_DNA"/>
</dbReference>
<feature type="transmembrane region" description="Helical" evidence="1">
    <location>
        <begin position="212"/>
        <end position="235"/>
    </location>
</feature>
<dbReference type="PANTHER" id="PTHR10937:SF14">
    <property type="entry name" value="FRUCTOSELYSINE 6-PHOSPHATE DEGLYCASE"/>
    <property type="match status" value="1"/>
</dbReference>
<gene>
    <name evidence="3" type="ORF">U27_05023</name>
</gene>
<keyword evidence="3" id="KW-0413">Isomerase</keyword>
<dbReference type="InterPro" id="IPR001347">
    <property type="entry name" value="SIS_dom"/>
</dbReference>
<dbReference type="CDD" id="cd05710">
    <property type="entry name" value="SIS_1"/>
    <property type="match status" value="1"/>
</dbReference>
<dbReference type="InterPro" id="IPR046348">
    <property type="entry name" value="SIS_dom_sf"/>
</dbReference>
<sequence length="352" mass="39698">MDLEKLVEQGINSLLFTAPVLGPDLERFLEQQGQALRKLAQQAVEEKVTHIYWVGSGNSQINLLSGKYLLDKFSDIPSDCFTSYEFVWSNPKRLSEKSWVFLASFSGATEDTVVALRHARAKNAKTIVLVNKADSLMGKEADVVFAYESKALYILPLAAAYLFALELARLQGNTEVEPIIRDLDKVPNLLKRQYLEEKEPAKNLAEQFKKETIFYTLGSGVLYGLAYKFGLTVFMENMRVHGSFMNAVEFRHGPAEMLDRAKPSFVILQGNDESRMVVARVIDLLRSQEVPLIVYDMAKYPDIHPLLAPFALMIPLQWFAVYSAFMRGITDLDERVLMGRGIMGKGNGITWP</sequence>
<dbReference type="CDD" id="cd05009">
    <property type="entry name" value="SIS_GlmS_GlmD_2"/>
    <property type="match status" value="1"/>
</dbReference>
<keyword evidence="1" id="KW-1133">Transmembrane helix</keyword>
<keyword evidence="4" id="KW-1185">Reference proteome</keyword>
<dbReference type="STRING" id="1499967.U27_05023"/>
<dbReference type="HOGENOM" id="CLU_012520_2_1_0"/>
<dbReference type="AlphaFoldDB" id="A0A081C0E5"/>
<evidence type="ECO:0000313" key="4">
    <source>
        <dbReference type="Proteomes" id="UP000030661"/>
    </source>
</evidence>
<feature type="domain" description="SIS" evidence="2">
    <location>
        <begin position="40"/>
        <end position="178"/>
    </location>
</feature>
<dbReference type="GO" id="GO:0016853">
    <property type="term" value="F:isomerase activity"/>
    <property type="evidence" value="ECO:0007669"/>
    <property type="project" value="UniProtKB-KW"/>
</dbReference>
<keyword evidence="1" id="KW-0812">Transmembrane</keyword>
<reference evidence="3" key="1">
    <citation type="journal article" date="2015" name="PeerJ">
        <title>First genomic representation of candidate bacterial phylum KSB3 points to enhanced environmental sensing as a trigger of wastewater bulking.</title>
        <authorList>
            <person name="Sekiguchi Y."/>
            <person name="Ohashi A."/>
            <person name="Parks D.H."/>
            <person name="Yamauchi T."/>
            <person name="Tyson G.W."/>
            <person name="Hugenholtz P."/>
        </authorList>
    </citation>
    <scope>NUCLEOTIDE SEQUENCE [LARGE SCALE GENOMIC DNA]</scope>
</reference>
<dbReference type="GO" id="GO:0097367">
    <property type="term" value="F:carbohydrate derivative binding"/>
    <property type="evidence" value="ECO:0007669"/>
    <property type="project" value="InterPro"/>
</dbReference>
<dbReference type="eggNOG" id="COG2222">
    <property type="taxonomic scope" value="Bacteria"/>
</dbReference>
<dbReference type="Pfam" id="PF01380">
    <property type="entry name" value="SIS"/>
    <property type="match status" value="1"/>
</dbReference>
<accession>A0A081C0E5</accession>
<dbReference type="SUPFAM" id="SSF53697">
    <property type="entry name" value="SIS domain"/>
    <property type="match status" value="1"/>
</dbReference>
<dbReference type="GO" id="GO:0004360">
    <property type="term" value="F:glutamine-fructose-6-phosphate transaminase (isomerizing) activity"/>
    <property type="evidence" value="ECO:0007669"/>
    <property type="project" value="TreeGrafter"/>
</dbReference>
<evidence type="ECO:0000256" key="1">
    <source>
        <dbReference type="SAM" id="Phobius"/>
    </source>
</evidence>
<keyword evidence="1" id="KW-0472">Membrane</keyword>
<evidence type="ECO:0000259" key="2">
    <source>
        <dbReference type="PROSITE" id="PS51464"/>
    </source>
</evidence>
<evidence type="ECO:0000313" key="3">
    <source>
        <dbReference type="EMBL" id="GAK58050.1"/>
    </source>
</evidence>
<name>A0A081C0E5_VECG1</name>
<dbReference type="Gene3D" id="3.40.50.10490">
    <property type="entry name" value="Glucose-6-phosphate isomerase like protein, domain 1"/>
    <property type="match status" value="2"/>
</dbReference>
<protein>
    <submittedName>
        <fullName evidence="3">Sugar isomerase SIS</fullName>
    </submittedName>
</protein>
<dbReference type="GO" id="GO:0006487">
    <property type="term" value="P:protein N-linked glycosylation"/>
    <property type="evidence" value="ECO:0007669"/>
    <property type="project" value="TreeGrafter"/>
</dbReference>
<dbReference type="PROSITE" id="PS51464">
    <property type="entry name" value="SIS"/>
    <property type="match status" value="1"/>
</dbReference>
<dbReference type="PANTHER" id="PTHR10937">
    <property type="entry name" value="GLUCOSAMINE--FRUCTOSE-6-PHOSPHATE AMINOTRANSFERASE, ISOMERIZING"/>
    <property type="match status" value="1"/>
</dbReference>
<feature type="transmembrane region" description="Helical" evidence="1">
    <location>
        <begin position="306"/>
        <end position="325"/>
    </location>
</feature>
<dbReference type="GO" id="GO:0006002">
    <property type="term" value="P:fructose 6-phosphate metabolic process"/>
    <property type="evidence" value="ECO:0007669"/>
    <property type="project" value="TreeGrafter"/>
</dbReference>
<dbReference type="GO" id="GO:0006047">
    <property type="term" value="P:UDP-N-acetylglucosamine metabolic process"/>
    <property type="evidence" value="ECO:0007669"/>
    <property type="project" value="TreeGrafter"/>
</dbReference>
<dbReference type="InterPro" id="IPR035488">
    <property type="entry name" value="FrlB_SIS"/>
</dbReference>
<organism evidence="3">
    <name type="scientific">Vecturithrix granuli</name>
    <dbReference type="NCBI Taxonomy" id="1499967"/>
    <lineage>
        <taxon>Bacteria</taxon>
        <taxon>Candidatus Moduliflexota</taxon>
        <taxon>Candidatus Vecturitrichia</taxon>
        <taxon>Candidatus Vecturitrichales</taxon>
        <taxon>Candidatus Vecturitrichaceae</taxon>
        <taxon>Candidatus Vecturithrix</taxon>
    </lineage>
</organism>
<dbReference type="Proteomes" id="UP000030661">
    <property type="component" value="Unassembled WGS sequence"/>
</dbReference>